<accession>A0A0F9TB91</accession>
<organism evidence="1">
    <name type="scientific">marine sediment metagenome</name>
    <dbReference type="NCBI Taxonomy" id="412755"/>
    <lineage>
        <taxon>unclassified sequences</taxon>
        <taxon>metagenomes</taxon>
        <taxon>ecological metagenomes</taxon>
    </lineage>
</organism>
<name>A0A0F9TB91_9ZZZZ</name>
<gene>
    <name evidence="1" type="ORF">LCGC14_0371200</name>
</gene>
<comment type="caution">
    <text evidence="1">The sequence shown here is derived from an EMBL/GenBank/DDBJ whole genome shotgun (WGS) entry which is preliminary data.</text>
</comment>
<evidence type="ECO:0000313" key="1">
    <source>
        <dbReference type="EMBL" id="KKN76434.1"/>
    </source>
</evidence>
<reference evidence="1" key="1">
    <citation type="journal article" date="2015" name="Nature">
        <title>Complex archaea that bridge the gap between prokaryotes and eukaryotes.</title>
        <authorList>
            <person name="Spang A."/>
            <person name="Saw J.H."/>
            <person name="Jorgensen S.L."/>
            <person name="Zaremba-Niedzwiedzka K."/>
            <person name="Martijn J."/>
            <person name="Lind A.E."/>
            <person name="van Eijk R."/>
            <person name="Schleper C."/>
            <person name="Guy L."/>
            <person name="Ettema T.J."/>
        </authorList>
    </citation>
    <scope>NUCLEOTIDE SEQUENCE</scope>
</reference>
<dbReference type="EMBL" id="LAZR01000296">
    <property type="protein sequence ID" value="KKN76434.1"/>
    <property type="molecule type" value="Genomic_DNA"/>
</dbReference>
<dbReference type="AlphaFoldDB" id="A0A0F9TB91"/>
<protein>
    <submittedName>
        <fullName evidence="1">Uncharacterized protein</fullName>
    </submittedName>
</protein>
<sequence length="119" mass="13563">MELIIKDHNYVPGSISFASGFLGPQGDVGFFMEADFNKAKEIIKALIKNDREINRVEMGLDGDWGINSMVIYEDQKYYEYDCYGTSMWAEPIIVVYFDSGFSESYAVWKTKGKTQKAIS</sequence>
<proteinExistence type="predicted"/>